<evidence type="ECO:0000313" key="3">
    <source>
        <dbReference type="EMBL" id="KXK58102.1"/>
    </source>
</evidence>
<protein>
    <recommendedName>
        <fullName evidence="2">N-acetyltransferase domain-containing protein</fullName>
    </recommendedName>
</protein>
<dbReference type="InterPro" id="IPR052523">
    <property type="entry name" value="Trichothecene_AcTrans"/>
</dbReference>
<dbReference type="AlphaFoldDB" id="A0A136PI77"/>
<dbReference type="SUPFAM" id="SSF55729">
    <property type="entry name" value="Acyl-CoA N-acyltransferases (Nat)"/>
    <property type="match status" value="1"/>
</dbReference>
<dbReference type="CDD" id="cd04301">
    <property type="entry name" value="NAT_SF"/>
    <property type="match status" value="1"/>
</dbReference>
<comment type="caution">
    <text evidence="3">The sequence shown here is derived from an EMBL/GenBank/DDBJ whole genome shotgun (WGS) entry which is preliminary data.</text>
</comment>
<evidence type="ECO:0000259" key="2">
    <source>
        <dbReference type="PROSITE" id="PS51186"/>
    </source>
</evidence>
<dbReference type="InterPro" id="IPR016181">
    <property type="entry name" value="Acyl_CoA_acyltransferase"/>
</dbReference>
<name>A0A136PI77_9ACTN</name>
<keyword evidence="4" id="KW-1185">Reference proteome</keyword>
<dbReference type="GO" id="GO:0016747">
    <property type="term" value="F:acyltransferase activity, transferring groups other than amino-acyl groups"/>
    <property type="evidence" value="ECO:0007669"/>
    <property type="project" value="InterPro"/>
</dbReference>
<feature type="domain" description="N-acetyltransferase" evidence="2">
    <location>
        <begin position="65"/>
        <end position="205"/>
    </location>
</feature>
<dbReference type="Proteomes" id="UP000070620">
    <property type="component" value="Unassembled WGS sequence"/>
</dbReference>
<sequence>MTPSAAVRVRLAVPADIDALVPACVAAFADEVVLCWVLPDPAERATRTAPMFQALMHAAVRDDQITVAELPDGTLAGVSMWVRPTATPTPPDPAAPSAAAPPPDAPVTRRLATVTETVTARHPREPHLYLASMGVRPDQRGHGVGGAMLVHRLREADADGLPTYLEASTERSRRLYLRHGFHDHGQPLALPDGGPVLRPMWRPTSAPHHPDTTA</sequence>
<gene>
    <name evidence="3" type="ORF">AWW66_31785</name>
</gene>
<feature type="compositionally biased region" description="Pro residues" evidence="1">
    <location>
        <begin position="87"/>
        <end position="105"/>
    </location>
</feature>
<dbReference type="Pfam" id="PF00583">
    <property type="entry name" value="Acetyltransf_1"/>
    <property type="match status" value="1"/>
</dbReference>
<dbReference type="InterPro" id="IPR000182">
    <property type="entry name" value="GNAT_dom"/>
</dbReference>
<reference evidence="3 4" key="1">
    <citation type="submission" date="2016-01" db="EMBL/GenBank/DDBJ databases">
        <title>Whole genome sequence and analysis of Micromonospora rosaria DSM 803, which can produce antibacterial substance rosamicin.</title>
        <authorList>
            <person name="Yang H."/>
            <person name="He X."/>
            <person name="Zhu D."/>
        </authorList>
    </citation>
    <scope>NUCLEOTIDE SEQUENCE [LARGE SCALE GENOMIC DNA]</scope>
    <source>
        <strain evidence="3 4">DSM 803</strain>
    </source>
</reference>
<dbReference type="OrthoDB" id="7057833at2"/>
<dbReference type="Gene3D" id="3.40.630.30">
    <property type="match status" value="1"/>
</dbReference>
<proteinExistence type="predicted"/>
<evidence type="ECO:0000313" key="4">
    <source>
        <dbReference type="Proteomes" id="UP000070620"/>
    </source>
</evidence>
<dbReference type="PANTHER" id="PTHR42791">
    <property type="entry name" value="GNAT FAMILY ACETYLTRANSFERASE"/>
    <property type="match status" value="1"/>
</dbReference>
<organism evidence="3 4">
    <name type="scientific">Micromonospora rosaria</name>
    <dbReference type="NCBI Taxonomy" id="47874"/>
    <lineage>
        <taxon>Bacteria</taxon>
        <taxon>Bacillati</taxon>
        <taxon>Actinomycetota</taxon>
        <taxon>Actinomycetes</taxon>
        <taxon>Micromonosporales</taxon>
        <taxon>Micromonosporaceae</taxon>
        <taxon>Micromonospora</taxon>
    </lineage>
</organism>
<dbReference type="RefSeq" id="WP_067374420.1">
    <property type="nucleotide sequence ID" value="NZ_JBIUBN010000004.1"/>
</dbReference>
<feature type="region of interest" description="Disordered" evidence="1">
    <location>
        <begin position="83"/>
        <end position="106"/>
    </location>
</feature>
<evidence type="ECO:0000256" key="1">
    <source>
        <dbReference type="SAM" id="MobiDB-lite"/>
    </source>
</evidence>
<accession>A0A136PI77</accession>
<dbReference type="EMBL" id="LRQV01000262">
    <property type="protein sequence ID" value="KXK58102.1"/>
    <property type="molecule type" value="Genomic_DNA"/>
</dbReference>
<dbReference type="PANTHER" id="PTHR42791:SF1">
    <property type="entry name" value="N-ACETYLTRANSFERASE DOMAIN-CONTAINING PROTEIN"/>
    <property type="match status" value="1"/>
</dbReference>
<dbReference type="PROSITE" id="PS51186">
    <property type="entry name" value="GNAT"/>
    <property type="match status" value="1"/>
</dbReference>